<reference evidence="2" key="2">
    <citation type="journal article" date="2015" name="Data Brief">
        <title>Shoot transcriptome of the giant reed, Arundo donax.</title>
        <authorList>
            <person name="Barrero R.A."/>
            <person name="Guerrero F.D."/>
            <person name="Moolhuijzen P."/>
            <person name="Goolsby J.A."/>
            <person name="Tidwell J."/>
            <person name="Bellgard S.E."/>
            <person name="Bellgard M.I."/>
        </authorList>
    </citation>
    <scope>NUCLEOTIDE SEQUENCE</scope>
    <source>
        <tissue evidence="2">Shoot tissue taken approximately 20 cm above the soil surface</tissue>
    </source>
</reference>
<accession>A0A0A9GX30</accession>
<proteinExistence type="predicted"/>
<protein>
    <submittedName>
        <fullName evidence="2">Uncharacterized protein</fullName>
    </submittedName>
</protein>
<reference evidence="2" key="1">
    <citation type="submission" date="2014-09" db="EMBL/GenBank/DDBJ databases">
        <authorList>
            <person name="Magalhaes I.L.F."/>
            <person name="Oliveira U."/>
            <person name="Santos F.R."/>
            <person name="Vidigal T.H.D.A."/>
            <person name="Brescovit A.D."/>
            <person name="Santos A.J."/>
        </authorList>
    </citation>
    <scope>NUCLEOTIDE SEQUENCE</scope>
    <source>
        <tissue evidence="2">Shoot tissue taken approximately 20 cm above the soil surface</tissue>
    </source>
</reference>
<organism evidence="2">
    <name type="scientific">Arundo donax</name>
    <name type="common">Giant reed</name>
    <name type="synonym">Donax arundinaceus</name>
    <dbReference type="NCBI Taxonomy" id="35708"/>
    <lineage>
        <taxon>Eukaryota</taxon>
        <taxon>Viridiplantae</taxon>
        <taxon>Streptophyta</taxon>
        <taxon>Embryophyta</taxon>
        <taxon>Tracheophyta</taxon>
        <taxon>Spermatophyta</taxon>
        <taxon>Magnoliopsida</taxon>
        <taxon>Liliopsida</taxon>
        <taxon>Poales</taxon>
        <taxon>Poaceae</taxon>
        <taxon>PACMAD clade</taxon>
        <taxon>Arundinoideae</taxon>
        <taxon>Arundineae</taxon>
        <taxon>Arundo</taxon>
    </lineage>
</organism>
<dbReference type="AlphaFoldDB" id="A0A0A9GX30"/>
<evidence type="ECO:0000256" key="1">
    <source>
        <dbReference type="SAM" id="MobiDB-lite"/>
    </source>
</evidence>
<evidence type="ECO:0000313" key="2">
    <source>
        <dbReference type="EMBL" id="JAE25138.1"/>
    </source>
</evidence>
<sequence>MRPDQGWVGAGKDLCERAGRKKPPPSRTSWPELAWIPGHTGKGQLLTTVRVIGA</sequence>
<dbReference type="EMBL" id="GBRH01172758">
    <property type="protein sequence ID" value="JAE25138.1"/>
    <property type="molecule type" value="Transcribed_RNA"/>
</dbReference>
<feature type="region of interest" description="Disordered" evidence="1">
    <location>
        <begin position="1"/>
        <end position="36"/>
    </location>
</feature>
<name>A0A0A9GX30_ARUDO</name>